<keyword evidence="3" id="KW-0488">Methylation</keyword>
<name>A0A023FTJ2_AMBCJ</name>
<dbReference type="PANTHER" id="PTHR21348">
    <property type="match status" value="1"/>
</dbReference>
<dbReference type="Gene3D" id="3.90.1530.10">
    <property type="entry name" value="Conserved hypothetical protein from pyrococcus furiosus pfu- 392566-001, ParB domain"/>
    <property type="match status" value="1"/>
</dbReference>
<feature type="chain" id="PRO_5001515533" description="sulfiredoxin" evidence="10">
    <location>
        <begin position="34"/>
        <end position="178"/>
    </location>
</feature>
<dbReference type="PANTHER" id="PTHR21348:SF2">
    <property type="entry name" value="SULFIREDOXIN-1"/>
    <property type="match status" value="1"/>
</dbReference>
<keyword evidence="4" id="KW-0547">Nucleotide-binding</keyword>
<dbReference type="GO" id="GO:0005737">
    <property type="term" value="C:cytoplasm"/>
    <property type="evidence" value="ECO:0007669"/>
    <property type="project" value="TreeGrafter"/>
</dbReference>
<evidence type="ECO:0000256" key="4">
    <source>
        <dbReference type="ARBA" id="ARBA00022741"/>
    </source>
</evidence>
<evidence type="ECO:0000313" key="12">
    <source>
        <dbReference type="EMBL" id="JAC24018.1"/>
    </source>
</evidence>
<feature type="signal peptide" evidence="10">
    <location>
        <begin position="1"/>
        <end position="33"/>
    </location>
</feature>
<dbReference type="InterPro" id="IPR003115">
    <property type="entry name" value="ParB_N"/>
</dbReference>
<dbReference type="CDD" id="cd16395">
    <property type="entry name" value="Srx"/>
    <property type="match status" value="1"/>
</dbReference>
<dbReference type="FunFam" id="3.90.1530.10:FF:000001">
    <property type="entry name" value="Sulfiredoxin"/>
    <property type="match status" value="1"/>
</dbReference>
<feature type="domain" description="ParB-like N-terminal" evidence="11">
    <location>
        <begin position="81"/>
        <end position="177"/>
    </location>
</feature>
<comment type="catalytic activity">
    <reaction evidence="9">
        <text>S-hydroxy-S-oxy-L-cysteinyl-[peroxiredoxin] + [protein]-dithiol + ATP = S-hydroxy-L-cysteinyl-[peroxiredoxin] + [protein]-disulfide + ADP + phosphate</text>
        <dbReference type="Rhea" id="RHEA:17545"/>
        <dbReference type="Rhea" id="RHEA-COMP:10593"/>
        <dbReference type="Rhea" id="RHEA-COMP:10594"/>
        <dbReference type="Rhea" id="RHEA-COMP:13681"/>
        <dbReference type="Rhea" id="RHEA-COMP:17976"/>
        <dbReference type="ChEBI" id="CHEBI:29950"/>
        <dbReference type="ChEBI" id="CHEBI:30616"/>
        <dbReference type="ChEBI" id="CHEBI:43474"/>
        <dbReference type="ChEBI" id="CHEBI:50058"/>
        <dbReference type="ChEBI" id="CHEBI:61973"/>
        <dbReference type="ChEBI" id="CHEBI:61974"/>
        <dbReference type="ChEBI" id="CHEBI:456216"/>
        <dbReference type="EC" id="1.8.98.2"/>
    </reaction>
</comment>
<dbReference type="EC" id="1.8.98.2" evidence="2"/>
<organism evidence="12">
    <name type="scientific">Amblyomma cajennense</name>
    <name type="common">Cayenne tick</name>
    <name type="synonym">Acarus cajennensis</name>
    <dbReference type="NCBI Taxonomy" id="34607"/>
    <lineage>
        <taxon>Eukaryota</taxon>
        <taxon>Metazoa</taxon>
        <taxon>Ecdysozoa</taxon>
        <taxon>Arthropoda</taxon>
        <taxon>Chelicerata</taxon>
        <taxon>Arachnida</taxon>
        <taxon>Acari</taxon>
        <taxon>Parasitiformes</taxon>
        <taxon>Ixodida</taxon>
        <taxon>Ixodoidea</taxon>
        <taxon>Ixodidae</taxon>
        <taxon>Amblyomminae</taxon>
        <taxon>Amblyomma</taxon>
    </lineage>
</organism>
<evidence type="ECO:0000256" key="6">
    <source>
        <dbReference type="ARBA" id="ARBA00022862"/>
    </source>
</evidence>
<evidence type="ECO:0000256" key="3">
    <source>
        <dbReference type="ARBA" id="ARBA00022481"/>
    </source>
</evidence>
<accession>A0A023FTJ2</accession>
<evidence type="ECO:0000259" key="11">
    <source>
        <dbReference type="SMART" id="SM00470"/>
    </source>
</evidence>
<evidence type="ECO:0000256" key="10">
    <source>
        <dbReference type="SAM" id="SignalP"/>
    </source>
</evidence>
<keyword evidence="7" id="KW-0560">Oxidoreductase</keyword>
<dbReference type="InterPro" id="IPR016692">
    <property type="entry name" value="Sulfiredoxin"/>
</dbReference>
<keyword evidence="10" id="KW-0732">Signal</keyword>
<sequence length="178" mass="19674">MFMPSGAVATLPLRALTCGGLLRLLLLGDQAASHSWENHRAHCTSRGSDDDRRHCRVASMETTTGRPSDYSVHSAHIAEVHDIPMDVLIRPLTPVLDEAKVASLMETLKDPAQREAVPPIDVLWITGREGGNYYYSFGGCHRYEAYRRLGLPTAKAKLFRSTVRDLQAYLGASTPDLK</sequence>
<keyword evidence="6" id="KW-0049">Antioxidant</keyword>
<keyword evidence="5" id="KW-0067">ATP-binding</keyword>
<evidence type="ECO:0000256" key="7">
    <source>
        <dbReference type="ARBA" id="ARBA00023002"/>
    </source>
</evidence>
<reference evidence="12" key="1">
    <citation type="submission" date="2014-03" db="EMBL/GenBank/DDBJ databases">
        <title>The sialotranscriptome of Amblyomma triste, Amblyomma parvum and Amblyomma cajennense ticks, uncovered by 454-based RNA-seq.</title>
        <authorList>
            <person name="Garcia G.R."/>
            <person name="Gardinassi L.G."/>
            <person name="Ribeiro J.M."/>
            <person name="Anatriello E."/>
            <person name="Ferreira B.R."/>
            <person name="Moreira H.N."/>
            <person name="Mafra C."/>
            <person name="Olegario M.M."/>
            <person name="Szabo P.J."/>
            <person name="Miranda-Santos I.K."/>
            <person name="Maruyama S.R."/>
        </authorList>
    </citation>
    <scope>NUCLEOTIDE SEQUENCE</scope>
    <source>
        <strain evidence="12">Uberlandia</strain>
        <tissue evidence="12">Salivary glands</tissue>
    </source>
</reference>
<dbReference type="InterPro" id="IPR036086">
    <property type="entry name" value="ParB/Sulfiredoxin_sf"/>
</dbReference>
<dbReference type="EMBL" id="GBBK01000464">
    <property type="protein sequence ID" value="JAC24018.1"/>
    <property type="molecule type" value="mRNA"/>
</dbReference>
<dbReference type="SUPFAM" id="SSF110849">
    <property type="entry name" value="ParB/Sulfiredoxin"/>
    <property type="match status" value="1"/>
</dbReference>
<dbReference type="GO" id="GO:0005524">
    <property type="term" value="F:ATP binding"/>
    <property type="evidence" value="ECO:0007669"/>
    <property type="project" value="UniProtKB-KW"/>
</dbReference>
<evidence type="ECO:0000256" key="8">
    <source>
        <dbReference type="ARBA" id="ARBA00023157"/>
    </source>
</evidence>
<dbReference type="AlphaFoldDB" id="A0A023FTJ2"/>
<dbReference type="GO" id="GO:0034599">
    <property type="term" value="P:cellular response to oxidative stress"/>
    <property type="evidence" value="ECO:0007669"/>
    <property type="project" value="TreeGrafter"/>
</dbReference>
<evidence type="ECO:0000256" key="1">
    <source>
        <dbReference type="ARBA" id="ARBA00009609"/>
    </source>
</evidence>
<protein>
    <recommendedName>
        <fullName evidence="2">sulfiredoxin</fullName>
        <ecNumber evidence="2">1.8.98.2</ecNumber>
    </recommendedName>
</protein>
<dbReference type="SMART" id="SM00470">
    <property type="entry name" value="ParB"/>
    <property type="match status" value="1"/>
</dbReference>
<evidence type="ECO:0000256" key="2">
    <source>
        <dbReference type="ARBA" id="ARBA00013055"/>
    </source>
</evidence>
<dbReference type="Pfam" id="PF02195">
    <property type="entry name" value="ParB_N"/>
    <property type="match status" value="1"/>
</dbReference>
<keyword evidence="8" id="KW-1015">Disulfide bond</keyword>
<evidence type="ECO:0000256" key="5">
    <source>
        <dbReference type="ARBA" id="ARBA00022840"/>
    </source>
</evidence>
<comment type="similarity">
    <text evidence="1">Belongs to the sulfiredoxin family.</text>
</comment>
<dbReference type="GO" id="GO:0032542">
    <property type="term" value="F:sulfiredoxin activity"/>
    <property type="evidence" value="ECO:0007669"/>
    <property type="project" value="UniProtKB-EC"/>
</dbReference>
<proteinExistence type="evidence at transcript level"/>
<evidence type="ECO:0000256" key="9">
    <source>
        <dbReference type="ARBA" id="ARBA00047514"/>
    </source>
</evidence>